<keyword evidence="2" id="KW-0812">Transmembrane</keyword>
<reference evidence="3" key="1">
    <citation type="submission" date="2021-01" db="EMBL/GenBank/DDBJ databases">
        <authorList>
            <person name="Corre E."/>
            <person name="Pelletier E."/>
            <person name="Niang G."/>
            <person name="Scheremetjew M."/>
            <person name="Finn R."/>
            <person name="Kale V."/>
            <person name="Holt S."/>
            <person name="Cochrane G."/>
            <person name="Meng A."/>
            <person name="Brown T."/>
            <person name="Cohen L."/>
        </authorList>
    </citation>
    <scope>NUCLEOTIDE SEQUENCE</scope>
    <source>
        <strain evidence="3">CCCM811</strain>
    </source>
</reference>
<feature type="region of interest" description="Disordered" evidence="1">
    <location>
        <begin position="1"/>
        <end position="52"/>
    </location>
</feature>
<protein>
    <submittedName>
        <fullName evidence="3">Uncharacterized protein</fullName>
    </submittedName>
</protein>
<feature type="transmembrane region" description="Helical" evidence="2">
    <location>
        <begin position="265"/>
        <end position="287"/>
    </location>
</feature>
<evidence type="ECO:0000256" key="1">
    <source>
        <dbReference type="SAM" id="MobiDB-lite"/>
    </source>
</evidence>
<proteinExistence type="predicted"/>
<name>A0A7S4DWQ1_9EUKA</name>
<feature type="compositionally biased region" description="Basic and acidic residues" evidence="1">
    <location>
        <begin position="1"/>
        <end position="12"/>
    </location>
</feature>
<feature type="transmembrane region" description="Helical" evidence="2">
    <location>
        <begin position="198"/>
        <end position="220"/>
    </location>
</feature>
<evidence type="ECO:0000313" key="3">
    <source>
        <dbReference type="EMBL" id="CAE0675282.1"/>
    </source>
</evidence>
<dbReference type="AlphaFoldDB" id="A0A7S4DWQ1"/>
<feature type="transmembrane region" description="Helical" evidence="2">
    <location>
        <begin position="100"/>
        <end position="121"/>
    </location>
</feature>
<evidence type="ECO:0000256" key="2">
    <source>
        <dbReference type="SAM" id="Phobius"/>
    </source>
</evidence>
<feature type="transmembrane region" description="Helical" evidence="2">
    <location>
        <begin position="133"/>
        <end position="155"/>
    </location>
</feature>
<sequence length="357" mass="40700">MYEPVDGKDDSKNFSIETAEAEMERKIHPPADALPEEQQELHDVSIDPENPPPHQIAALPRIDIERVLEERQIIPNIRLYFAYAWRMYCLNSGTMSGVTMLWAVIYFSSCFVAKAIVKAAGMSKSFDGRLLGYLIEMVPISLVYMPGVMSGYLAVHRALGNDQAIIAENCFGVFRNWESYRQAVPLGMFLHLGMCMTWYPLVLPMIFFLAFTTFSMSILLEHPQFGWFGSVKLSCKLVWKYGWVLVSAYAGLFLFNLILFIWNMFRVLCIVTIPVGLLTFVVAYHHLIGINGVRRDLFFDVDMEELAPAEQQQMQEMHPPEIGEEEIEGEDDARAGMENGNDEDLYRPRNVEIDAKG</sequence>
<accession>A0A7S4DWQ1</accession>
<feature type="region of interest" description="Disordered" evidence="1">
    <location>
        <begin position="312"/>
        <end position="357"/>
    </location>
</feature>
<keyword evidence="2" id="KW-0472">Membrane</keyword>
<gene>
    <name evidence="3" type="ORF">LGLO00237_LOCUS27058</name>
</gene>
<keyword evidence="2" id="KW-1133">Transmembrane helix</keyword>
<feature type="compositionally biased region" description="Basic and acidic residues" evidence="1">
    <location>
        <begin position="344"/>
        <end position="357"/>
    </location>
</feature>
<feature type="transmembrane region" description="Helical" evidence="2">
    <location>
        <begin position="241"/>
        <end position="259"/>
    </location>
</feature>
<feature type="compositionally biased region" description="Acidic residues" evidence="1">
    <location>
        <begin position="322"/>
        <end position="331"/>
    </location>
</feature>
<dbReference type="EMBL" id="HBIV01037987">
    <property type="protein sequence ID" value="CAE0675282.1"/>
    <property type="molecule type" value="Transcribed_RNA"/>
</dbReference>
<organism evidence="3">
    <name type="scientific">Lotharella globosa</name>
    <dbReference type="NCBI Taxonomy" id="91324"/>
    <lineage>
        <taxon>Eukaryota</taxon>
        <taxon>Sar</taxon>
        <taxon>Rhizaria</taxon>
        <taxon>Cercozoa</taxon>
        <taxon>Chlorarachniophyceae</taxon>
        <taxon>Lotharella</taxon>
    </lineage>
</organism>